<dbReference type="Proteomes" id="UP001396334">
    <property type="component" value="Unassembled WGS sequence"/>
</dbReference>
<evidence type="ECO:0000313" key="2">
    <source>
        <dbReference type="EMBL" id="KAK9032300.1"/>
    </source>
</evidence>
<comment type="caution">
    <text evidence="2">The sequence shown here is derived from an EMBL/GenBank/DDBJ whole genome shotgun (WGS) entry which is preliminary data.</text>
</comment>
<accession>A0ABR2T4R6</accession>
<keyword evidence="1" id="KW-0812">Transmembrane</keyword>
<evidence type="ECO:0000256" key="1">
    <source>
        <dbReference type="SAM" id="Phobius"/>
    </source>
</evidence>
<dbReference type="EMBL" id="JBBPBN010000009">
    <property type="protein sequence ID" value="KAK9032300.1"/>
    <property type="molecule type" value="Genomic_DNA"/>
</dbReference>
<reference evidence="2 3" key="1">
    <citation type="journal article" date="2024" name="G3 (Bethesda)">
        <title>Genome assembly of Hibiscus sabdariffa L. provides insights into metabolisms of medicinal natural products.</title>
        <authorList>
            <person name="Kim T."/>
        </authorList>
    </citation>
    <scope>NUCLEOTIDE SEQUENCE [LARGE SCALE GENOMIC DNA]</scope>
    <source>
        <strain evidence="2">TK-2024</strain>
        <tissue evidence="2">Old leaves</tissue>
    </source>
</reference>
<keyword evidence="1" id="KW-0472">Membrane</keyword>
<keyword evidence="3" id="KW-1185">Reference proteome</keyword>
<name>A0ABR2T4R6_9ROSI</name>
<proteinExistence type="predicted"/>
<sequence>MGALEVTKDNLETATVSVGTLDATTIFIASAVVGLSSAMALQLSFRPQSMLQCGIWLKKSDWLLVTGDWDRGALRCPCLQQPRSLHTSS</sequence>
<keyword evidence="1" id="KW-1133">Transmembrane helix</keyword>
<feature type="transmembrane region" description="Helical" evidence="1">
    <location>
        <begin position="20"/>
        <end position="41"/>
    </location>
</feature>
<evidence type="ECO:0000313" key="3">
    <source>
        <dbReference type="Proteomes" id="UP001396334"/>
    </source>
</evidence>
<gene>
    <name evidence="2" type="ORF">V6N11_056571</name>
</gene>
<protein>
    <submittedName>
        <fullName evidence="2">Uncharacterized protein</fullName>
    </submittedName>
</protein>
<organism evidence="2 3">
    <name type="scientific">Hibiscus sabdariffa</name>
    <name type="common">roselle</name>
    <dbReference type="NCBI Taxonomy" id="183260"/>
    <lineage>
        <taxon>Eukaryota</taxon>
        <taxon>Viridiplantae</taxon>
        <taxon>Streptophyta</taxon>
        <taxon>Embryophyta</taxon>
        <taxon>Tracheophyta</taxon>
        <taxon>Spermatophyta</taxon>
        <taxon>Magnoliopsida</taxon>
        <taxon>eudicotyledons</taxon>
        <taxon>Gunneridae</taxon>
        <taxon>Pentapetalae</taxon>
        <taxon>rosids</taxon>
        <taxon>malvids</taxon>
        <taxon>Malvales</taxon>
        <taxon>Malvaceae</taxon>
        <taxon>Malvoideae</taxon>
        <taxon>Hibiscus</taxon>
    </lineage>
</organism>